<dbReference type="AlphaFoldDB" id="A0A084QJY8"/>
<dbReference type="InParanoid" id="A0A084QJY8"/>
<dbReference type="HOGENOM" id="CLU_685169_0_0_1"/>
<proteinExistence type="predicted"/>
<dbReference type="Gene3D" id="3.40.50.720">
    <property type="entry name" value="NAD(P)-binding Rossmann-like Domain"/>
    <property type="match status" value="1"/>
</dbReference>
<gene>
    <name evidence="2" type="ORF">S40285_06068</name>
</gene>
<organism evidence="2 3">
    <name type="scientific">Stachybotrys chlorohalonatus (strain IBT 40285)</name>
    <dbReference type="NCBI Taxonomy" id="1283841"/>
    <lineage>
        <taxon>Eukaryota</taxon>
        <taxon>Fungi</taxon>
        <taxon>Dikarya</taxon>
        <taxon>Ascomycota</taxon>
        <taxon>Pezizomycotina</taxon>
        <taxon>Sordariomycetes</taxon>
        <taxon>Hypocreomycetidae</taxon>
        <taxon>Hypocreales</taxon>
        <taxon>Stachybotryaceae</taxon>
        <taxon>Stachybotrys</taxon>
    </lineage>
</organism>
<dbReference type="GO" id="GO:0005737">
    <property type="term" value="C:cytoplasm"/>
    <property type="evidence" value="ECO:0007669"/>
    <property type="project" value="TreeGrafter"/>
</dbReference>
<protein>
    <recommendedName>
        <fullName evidence="1">NAD-dependent epimerase/dehydratase domain-containing protein</fullName>
    </recommendedName>
</protein>
<dbReference type="SUPFAM" id="SSF51735">
    <property type="entry name" value="NAD(P)-binding Rossmann-fold domains"/>
    <property type="match status" value="1"/>
</dbReference>
<dbReference type="PANTHER" id="PTHR48079">
    <property type="entry name" value="PROTEIN YEEZ"/>
    <property type="match status" value="1"/>
</dbReference>
<dbReference type="PANTHER" id="PTHR48079:SF6">
    <property type="entry name" value="NAD(P)-BINDING DOMAIN-CONTAINING PROTEIN-RELATED"/>
    <property type="match status" value="1"/>
</dbReference>
<keyword evidence="3" id="KW-1185">Reference proteome</keyword>
<dbReference type="GO" id="GO:0004029">
    <property type="term" value="F:aldehyde dehydrogenase (NAD+) activity"/>
    <property type="evidence" value="ECO:0007669"/>
    <property type="project" value="TreeGrafter"/>
</dbReference>
<dbReference type="OMA" id="RAGWNTY"/>
<evidence type="ECO:0000313" key="3">
    <source>
        <dbReference type="Proteomes" id="UP000028524"/>
    </source>
</evidence>
<accession>A0A084QJY8</accession>
<evidence type="ECO:0000259" key="1">
    <source>
        <dbReference type="Pfam" id="PF01370"/>
    </source>
</evidence>
<sequence length="355" mass="38835">MATNPPPRSPPKAVFVTGANGYIGLAVCRAFEHAGYKVFGLIRRPEAARDLVLNEITPVVGTFTDHGFLEALFHQKKTFDVVVNTTEAFPGYAAHFEQALALVRKIAEVSNANSVRPLVLWSSGCKDYGMTLRHGDDHLEPHTEEAPLKTIDALAERASSCPRVFDHEDLFDAAVLRPTNVYGYSSSYYGAMLDYAASAAAAADGSATLLIPYDPNNIQHALHVDDCAAAYVALAEHAPRSAVSRQAFNISSHRYETVREVAVALAREYGMAEGARFVAAEEAPATFPGGLHMVFGWSQWVGSEKIRRLTGWDDRRALWSEDLGTYRRAYEAEMERGNDNIGSIRARMAGALQGK</sequence>
<dbReference type="STRING" id="1283841.A0A084QJY8"/>
<feature type="domain" description="NAD-dependent epimerase/dehydratase" evidence="1">
    <location>
        <begin position="14"/>
        <end position="250"/>
    </location>
</feature>
<dbReference type="InterPro" id="IPR051783">
    <property type="entry name" value="NAD(P)-dependent_oxidoreduct"/>
</dbReference>
<name>A0A084QJY8_STAC4</name>
<dbReference type="Proteomes" id="UP000028524">
    <property type="component" value="Unassembled WGS sequence"/>
</dbReference>
<evidence type="ECO:0000313" key="2">
    <source>
        <dbReference type="EMBL" id="KFA64273.1"/>
    </source>
</evidence>
<dbReference type="InterPro" id="IPR001509">
    <property type="entry name" value="Epimerase_deHydtase"/>
</dbReference>
<dbReference type="EMBL" id="KL660690">
    <property type="protein sequence ID" value="KFA64273.1"/>
    <property type="molecule type" value="Genomic_DNA"/>
</dbReference>
<dbReference type="Pfam" id="PF01370">
    <property type="entry name" value="Epimerase"/>
    <property type="match status" value="1"/>
</dbReference>
<dbReference type="OrthoDB" id="2735536at2759"/>
<reference evidence="2 3" key="1">
    <citation type="journal article" date="2014" name="BMC Genomics">
        <title>Comparative genome sequencing reveals chemotype-specific gene clusters in the toxigenic black mold Stachybotrys.</title>
        <authorList>
            <person name="Semeiks J."/>
            <person name="Borek D."/>
            <person name="Otwinowski Z."/>
            <person name="Grishin N.V."/>
        </authorList>
    </citation>
    <scope>NUCLEOTIDE SEQUENCE [LARGE SCALE GENOMIC DNA]</scope>
    <source>
        <strain evidence="2 3">IBT 40285</strain>
    </source>
</reference>
<dbReference type="InterPro" id="IPR036291">
    <property type="entry name" value="NAD(P)-bd_dom_sf"/>
</dbReference>